<sequence length="84" mass="9399">MKGHLRRPSQLRELREYPQLCGPSECNEVVTLADVKGIFSSEADPKHNLPVNVTGDFFFEGQDQSTIEGHFVMELASTNLHSDP</sequence>
<dbReference type="PATRIC" id="fig|1608419.3.peg.402"/>
<dbReference type="AlphaFoldDB" id="A0A0G8AU05"/>
<protein>
    <submittedName>
        <fullName evidence="1">Uncharacterized protein</fullName>
    </submittedName>
</protein>
<dbReference type="Proteomes" id="UP000035037">
    <property type="component" value="Unassembled WGS sequence"/>
</dbReference>
<evidence type="ECO:0000313" key="1">
    <source>
        <dbReference type="EMBL" id="KKZ11774.1"/>
    </source>
</evidence>
<evidence type="ECO:0000313" key="2">
    <source>
        <dbReference type="Proteomes" id="UP000035037"/>
    </source>
</evidence>
<comment type="caution">
    <text evidence="1">The sequence shown here is derived from an EMBL/GenBank/DDBJ whole genome shotgun (WGS) entry which is preliminary data.</text>
</comment>
<dbReference type="EMBL" id="JYFQ01000131">
    <property type="protein sequence ID" value="KKZ11774.1"/>
    <property type="molecule type" value="Genomic_DNA"/>
</dbReference>
<name>A0A0G8AU05_9SYNE</name>
<reference evidence="1 2" key="1">
    <citation type="submission" date="2015-02" db="EMBL/GenBank/DDBJ databases">
        <authorList>
            <person name="Slaby B."/>
            <person name="Hentschel U."/>
        </authorList>
    </citation>
    <scope>NUCLEOTIDE SEQUENCE [LARGE SCALE GENOMIC DNA]</scope>
    <source>
        <strain evidence="1">15L</strain>
    </source>
</reference>
<gene>
    <name evidence="1" type="ORF">TQ37_06535</name>
</gene>
<reference evidence="1 2" key="2">
    <citation type="submission" date="2015-05" db="EMBL/GenBank/DDBJ databases">
        <title>Lifestyle Evolution in Cyanobacterial Symbionts of Sponges.</title>
        <authorList>
            <person name="Burgsdorf I."/>
            <person name="Slaby B.M."/>
            <person name="Handley K.M."/>
            <person name="Haber M."/>
            <person name="Blom J."/>
            <person name="Marshall C.W."/>
            <person name="Gilbert J.A."/>
            <person name="Hentschel U."/>
            <person name="Steindler L."/>
        </authorList>
    </citation>
    <scope>NUCLEOTIDE SEQUENCE [LARGE SCALE GENOMIC DNA]</scope>
    <source>
        <strain evidence="1">15L</strain>
    </source>
</reference>
<organism evidence="1 2">
    <name type="scientific">Candidatus Synechococcus spongiarum 15L</name>
    <dbReference type="NCBI Taxonomy" id="1608419"/>
    <lineage>
        <taxon>Bacteria</taxon>
        <taxon>Bacillati</taxon>
        <taxon>Cyanobacteriota</taxon>
        <taxon>Cyanophyceae</taxon>
        <taxon>Synechococcales</taxon>
        <taxon>Synechococcaceae</taxon>
        <taxon>Synechococcus</taxon>
    </lineage>
</organism>
<proteinExistence type="predicted"/>
<accession>A0A0G8AU05</accession>